<protein>
    <submittedName>
        <fullName evidence="2">Uncharacterized protein</fullName>
    </submittedName>
</protein>
<dbReference type="Proteomes" id="UP001321760">
    <property type="component" value="Unassembled WGS sequence"/>
</dbReference>
<reference evidence="2" key="2">
    <citation type="submission" date="2023-05" db="EMBL/GenBank/DDBJ databases">
        <authorList>
            <consortium name="Lawrence Berkeley National Laboratory"/>
            <person name="Steindorff A."/>
            <person name="Hensen N."/>
            <person name="Bonometti L."/>
            <person name="Westerberg I."/>
            <person name="Brannstrom I.O."/>
            <person name="Guillou S."/>
            <person name="Cros-Aarteil S."/>
            <person name="Calhoun S."/>
            <person name="Haridas S."/>
            <person name="Kuo A."/>
            <person name="Mondo S."/>
            <person name="Pangilinan J."/>
            <person name="Riley R."/>
            <person name="Labutti K."/>
            <person name="Andreopoulos B."/>
            <person name="Lipzen A."/>
            <person name="Chen C."/>
            <person name="Yanf M."/>
            <person name="Daum C."/>
            <person name="Ng V."/>
            <person name="Clum A."/>
            <person name="Ohm R."/>
            <person name="Martin F."/>
            <person name="Silar P."/>
            <person name="Natvig D."/>
            <person name="Lalanne C."/>
            <person name="Gautier V."/>
            <person name="Ament-Velasquez S.L."/>
            <person name="Kruys A."/>
            <person name="Hutchinson M.I."/>
            <person name="Powell A.J."/>
            <person name="Barry K."/>
            <person name="Miller A.N."/>
            <person name="Grigoriev I.V."/>
            <person name="Debuchy R."/>
            <person name="Gladieux P."/>
            <person name="Thoren M.H."/>
            <person name="Johannesson H."/>
        </authorList>
    </citation>
    <scope>NUCLEOTIDE SEQUENCE</scope>
    <source>
        <strain evidence="2">PSN243</strain>
    </source>
</reference>
<evidence type="ECO:0000313" key="2">
    <source>
        <dbReference type="EMBL" id="KAK4447501.1"/>
    </source>
</evidence>
<dbReference type="AlphaFoldDB" id="A0AAV9GL04"/>
<comment type="caution">
    <text evidence="2">The sequence shown here is derived from an EMBL/GenBank/DDBJ whole genome shotgun (WGS) entry which is preliminary data.</text>
</comment>
<evidence type="ECO:0000256" key="1">
    <source>
        <dbReference type="SAM" id="MobiDB-lite"/>
    </source>
</evidence>
<feature type="compositionally biased region" description="Basic and acidic residues" evidence="1">
    <location>
        <begin position="183"/>
        <end position="201"/>
    </location>
</feature>
<evidence type="ECO:0000313" key="3">
    <source>
        <dbReference type="Proteomes" id="UP001321760"/>
    </source>
</evidence>
<keyword evidence="3" id="KW-1185">Reference proteome</keyword>
<feature type="compositionally biased region" description="Polar residues" evidence="1">
    <location>
        <begin position="131"/>
        <end position="146"/>
    </location>
</feature>
<feature type="region of interest" description="Disordered" evidence="1">
    <location>
        <begin position="171"/>
        <end position="250"/>
    </location>
</feature>
<organism evidence="2 3">
    <name type="scientific">Podospora aff. communis PSN243</name>
    <dbReference type="NCBI Taxonomy" id="3040156"/>
    <lineage>
        <taxon>Eukaryota</taxon>
        <taxon>Fungi</taxon>
        <taxon>Dikarya</taxon>
        <taxon>Ascomycota</taxon>
        <taxon>Pezizomycotina</taxon>
        <taxon>Sordariomycetes</taxon>
        <taxon>Sordariomycetidae</taxon>
        <taxon>Sordariales</taxon>
        <taxon>Podosporaceae</taxon>
        <taxon>Podospora</taxon>
    </lineage>
</organism>
<dbReference type="EMBL" id="MU865949">
    <property type="protein sequence ID" value="KAK4447501.1"/>
    <property type="molecule type" value="Genomic_DNA"/>
</dbReference>
<sequence>MGDDILRNMSSQFTIPTDGPYPSAVDMASDQLWDLISSHSSHSRDPSVIDADHDLVAAAVEDHDTDEYSLEVASHLLGLGDSPSTDSGMSLIVNLGTASLESVDGGFVQGDDDPEYRTSIAQEMLPFSSESLTSSLQRLQTPSSSENDLEPAGTIRRASGAAIVNGIYTNGDISAGQEYTPRASEDRMSRRARPQRSDVSRIIRNGIANRRTPRSAPDVFPYPQRQVRFRGPRQEAEDEEERLYPSSSST</sequence>
<feature type="region of interest" description="Disordered" evidence="1">
    <location>
        <begin position="131"/>
        <end position="154"/>
    </location>
</feature>
<reference evidence="2" key="1">
    <citation type="journal article" date="2023" name="Mol. Phylogenet. Evol.">
        <title>Genome-scale phylogeny and comparative genomics of the fungal order Sordariales.</title>
        <authorList>
            <person name="Hensen N."/>
            <person name="Bonometti L."/>
            <person name="Westerberg I."/>
            <person name="Brannstrom I.O."/>
            <person name="Guillou S."/>
            <person name="Cros-Aarteil S."/>
            <person name="Calhoun S."/>
            <person name="Haridas S."/>
            <person name="Kuo A."/>
            <person name="Mondo S."/>
            <person name="Pangilinan J."/>
            <person name="Riley R."/>
            <person name="LaButti K."/>
            <person name="Andreopoulos B."/>
            <person name="Lipzen A."/>
            <person name="Chen C."/>
            <person name="Yan M."/>
            <person name="Daum C."/>
            <person name="Ng V."/>
            <person name="Clum A."/>
            <person name="Steindorff A."/>
            <person name="Ohm R.A."/>
            <person name="Martin F."/>
            <person name="Silar P."/>
            <person name="Natvig D.O."/>
            <person name="Lalanne C."/>
            <person name="Gautier V."/>
            <person name="Ament-Velasquez S.L."/>
            <person name="Kruys A."/>
            <person name="Hutchinson M.I."/>
            <person name="Powell A.J."/>
            <person name="Barry K."/>
            <person name="Miller A.N."/>
            <person name="Grigoriev I.V."/>
            <person name="Debuchy R."/>
            <person name="Gladieux P."/>
            <person name="Hiltunen Thoren M."/>
            <person name="Johannesson H."/>
        </authorList>
    </citation>
    <scope>NUCLEOTIDE SEQUENCE</scope>
    <source>
        <strain evidence="2">PSN243</strain>
    </source>
</reference>
<proteinExistence type="predicted"/>
<name>A0AAV9GL04_9PEZI</name>
<accession>A0AAV9GL04</accession>
<gene>
    <name evidence="2" type="ORF">QBC34DRAFT_382171</name>
</gene>